<dbReference type="PROSITE" id="PS00107">
    <property type="entry name" value="PROTEIN_KINASE_ATP"/>
    <property type="match status" value="1"/>
</dbReference>
<evidence type="ECO:0000256" key="17">
    <source>
        <dbReference type="ARBA" id="ARBA00022989"/>
    </source>
</evidence>
<evidence type="ECO:0000256" key="5">
    <source>
        <dbReference type="ARBA" id="ARBA00012513"/>
    </source>
</evidence>
<feature type="domain" description="Protein kinase" evidence="26">
    <location>
        <begin position="685"/>
        <end position="965"/>
    </location>
</feature>
<dbReference type="InterPro" id="IPR000719">
    <property type="entry name" value="Prot_kinase_dom"/>
</dbReference>
<evidence type="ECO:0000256" key="4">
    <source>
        <dbReference type="ARBA" id="ARBA00009592"/>
    </source>
</evidence>
<keyword evidence="17 24" id="KW-1133">Transmembrane helix</keyword>
<dbReference type="EMBL" id="BDQV01000134">
    <property type="protein sequence ID" value="GAY56233.1"/>
    <property type="molecule type" value="Genomic_DNA"/>
</dbReference>
<proteinExistence type="inferred from homology"/>
<dbReference type="GO" id="GO:0005524">
    <property type="term" value="F:ATP binding"/>
    <property type="evidence" value="ECO:0007669"/>
    <property type="project" value="UniProtKB-UniRule"/>
</dbReference>
<dbReference type="Gene3D" id="1.10.510.10">
    <property type="entry name" value="Transferase(Phosphotransferase) domain 1"/>
    <property type="match status" value="1"/>
</dbReference>
<comment type="caution">
    <text evidence="27">The sequence shown here is derived from an EMBL/GenBank/DDBJ whole genome shotgun (WGS) entry which is preliminary data.</text>
</comment>
<organism evidence="27 28">
    <name type="scientific">Citrus unshiu</name>
    <name type="common">Satsuma mandarin</name>
    <name type="synonym">Citrus nobilis var. unshiu</name>
    <dbReference type="NCBI Taxonomy" id="55188"/>
    <lineage>
        <taxon>Eukaryota</taxon>
        <taxon>Viridiplantae</taxon>
        <taxon>Streptophyta</taxon>
        <taxon>Embryophyta</taxon>
        <taxon>Tracheophyta</taxon>
        <taxon>Spermatophyta</taxon>
        <taxon>Magnoliopsida</taxon>
        <taxon>eudicotyledons</taxon>
        <taxon>Gunneridae</taxon>
        <taxon>Pentapetalae</taxon>
        <taxon>rosids</taxon>
        <taxon>malvids</taxon>
        <taxon>Sapindales</taxon>
        <taxon>Rutaceae</taxon>
        <taxon>Aurantioideae</taxon>
        <taxon>Citrus</taxon>
    </lineage>
</organism>
<dbReference type="PANTHER" id="PTHR27008:SF398">
    <property type="entry name" value="PROTEIN KINASE DOMAIN-CONTAINING PROTEIN"/>
    <property type="match status" value="1"/>
</dbReference>
<name>A0A2H5PV50_CITUN</name>
<evidence type="ECO:0000256" key="21">
    <source>
        <dbReference type="ARBA" id="ARBA00047899"/>
    </source>
</evidence>
<feature type="chain" id="PRO_5014174511" description="non-specific serine/threonine protein kinase" evidence="25">
    <location>
        <begin position="24"/>
        <end position="971"/>
    </location>
</feature>
<keyword evidence="6" id="KW-1003">Cell membrane</keyword>
<protein>
    <recommendedName>
        <fullName evidence="5">non-specific serine/threonine protein kinase</fullName>
        <ecNumber evidence="5">2.7.11.1</ecNumber>
    </recommendedName>
</protein>
<keyword evidence="9" id="KW-0433">Leucine-rich repeat</keyword>
<dbReference type="FunFam" id="3.30.200.20:FF:000661">
    <property type="entry name" value="Serine-threonine protein kinase plant-type"/>
    <property type="match status" value="1"/>
</dbReference>
<dbReference type="InterPro" id="IPR001611">
    <property type="entry name" value="Leu-rich_rpt"/>
</dbReference>
<dbReference type="InterPro" id="IPR001245">
    <property type="entry name" value="Ser-Thr/Tyr_kinase_cat_dom"/>
</dbReference>
<evidence type="ECO:0000256" key="8">
    <source>
        <dbReference type="ARBA" id="ARBA00022553"/>
    </source>
</evidence>
<evidence type="ECO:0000256" key="24">
    <source>
        <dbReference type="SAM" id="Phobius"/>
    </source>
</evidence>
<evidence type="ECO:0000259" key="26">
    <source>
        <dbReference type="PROSITE" id="PS50011"/>
    </source>
</evidence>
<evidence type="ECO:0000256" key="6">
    <source>
        <dbReference type="ARBA" id="ARBA00022475"/>
    </source>
</evidence>
<dbReference type="SUPFAM" id="SSF52058">
    <property type="entry name" value="L domain-like"/>
    <property type="match status" value="2"/>
</dbReference>
<evidence type="ECO:0000256" key="3">
    <source>
        <dbReference type="ARBA" id="ARBA00008684"/>
    </source>
</evidence>
<dbReference type="PROSITE" id="PS50011">
    <property type="entry name" value="PROTEIN_KINASE_DOM"/>
    <property type="match status" value="1"/>
</dbReference>
<dbReference type="EC" id="2.7.11.1" evidence="5"/>
<dbReference type="InterPro" id="IPR051809">
    <property type="entry name" value="Plant_receptor-like_S/T_kinase"/>
</dbReference>
<evidence type="ECO:0000256" key="16">
    <source>
        <dbReference type="ARBA" id="ARBA00022840"/>
    </source>
</evidence>
<dbReference type="FunFam" id="3.80.10.10:FF:000233">
    <property type="entry name" value="Leucine-rich repeat receptor-like protein kinase TDR"/>
    <property type="match status" value="1"/>
</dbReference>
<dbReference type="SMART" id="SM00220">
    <property type="entry name" value="S_TKc"/>
    <property type="match status" value="1"/>
</dbReference>
<dbReference type="Pfam" id="PF07714">
    <property type="entry name" value="PK_Tyr_Ser-Thr"/>
    <property type="match status" value="1"/>
</dbReference>
<dbReference type="PRINTS" id="PR00019">
    <property type="entry name" value="LEURICHRPT"/>
</dbReference>
<evidence type="ECO:0000256" key="19">
    <source>
        <dbReference type="ARBA" id="ARBA00023170"/>
    </source>
</evidence>
<dbReference type="Gene3D" id="3.30.200.20">
    <property type="entry name" value="Phosphorylase Kinase, domain 1"/>
    <property type="match status" value="1"/>
</dbReference>
<evidence type="ECO:0000256" key="9">
    <source>
        <dbReference type="ARBA" id="ARBA00022614"/>
    </source>
</evidence>
<evidence type="ECO:0000256" key="25">
    <source>
        <dbReference type="SAM" id="SignalP"/>
    </source>
</evidence>
<dbReference type="GO" id="GO:0009791">
    <property type="term" value="P:post-embryonic development"/>
    <property type="evidence" value="ECO:0007669"/>
    <property type="project" value="UniProtKB-ARBA"/>
</dbReference>
<feature type="transmembrane region" description="Helical" evidence="24">
    <location>
        <begin position="620"/>
        <end position="646"/>
    </location>
</feature>
<evidence type="ECO:0000256" key="15">
    <source>
        <dbReference type="ARBA" id="ARBA00022777"/>
    </source>
</evidence>
<keyword evidence="16 23" id="KW-0067">ATP-binding</keyword>
<dbReference type="PROSITE" id="PS51450">
    <property type="entry name" value="LRR"/>
    <property type="match status" value="2"/>
</dbReference>
<dbReference type="AlphaFoldDB" id="A0A2H5PV50"/>
<comment type="similarity">
    <text evidence="4">Belongs to the RLP family.</text>
</comment>
<keyword evidence="15" id="KW-0418">Kinase</keyword>
<evidence type="ECO:0000256" key="12">
    <source>
        <dbReference type="ARBA" id="ARBA00022729"/>
    </source>
</evidence>
<dbReference type="PROSITE" id="PS00108">
    <property type="entry name" value="PROTEIN_KINASE_ST"/>
    <property type="match status" value="1"/>
</dbReference>
<evidence type="ECO:0000256" key="13">
    <source>
        <dbReference type="ARBA" id="ARBA00022737"/>
    </source>
</evidence>
<dbReference type="InterPro" id="IPR032675">
    <property type="entry name" value="LRR_dom_sf"/>
</dbReference>
<dbReference type="Proteomes" id="UP000236630">
    <property type="component" value="Unassembled WGS sequence"/>
</dbReference>
<dbReference type="FunFam" id="1.10.510.10:FF:000358">
    <property type="entry name" value="Putative leucine-rich repeat receptor-like serine/threonine-protein kinase"/>
    <property type="match status" value="1"/>
</dbReference>
<evidence type="ECO:0000256" key="7">
    <source>
        <dbReference type="ARBA" id="ARBA00022527"/>
    </source>
</evidence>
<comment type="subcellular location">
    <subcellularLocation>
        <location evidence="1">Cell membrane</location>
        <topology evidence="1">Single-pass membrane protein</topology>
    </subcellularLocation>
    <subcellularLocation>
        <location evidence="2">Membrane</location>
        <topology evidence="2">Single-pass type I membrane protein</topology>
    </subcellularLocation>
</comment>
<dbReference type="PANTHER" id="PTHR27008">
    <property type="entry name" value="OS04G0122200 PROTEIN"/>
    <property type="match status" value="1"/>
</dbReference>
<comment type="similarity">
    <text evidence="3">Belongs to the protein kinase superfamily. Ser/Thr protein kinase family.</text>
</comment>
<evidence type="ECO:0000313" key="28">
    <source>
        <dbReference type="Proteomes" id="UP000236630"/>
    </source>
</evidence>
<evidence type="ECO:0000256" key="10">
    <source>
        <dbReference type="ARBA" id="ARBA00022679"/>
    </source>
</evidence>
<dbReference type="GO" id="GO:0005886">
    <property type="term" value="C:plasma membrane"/>
    <property type="evidence" value="ECO:0007669"/>
    <property type="project" value="UniProtKB-SubCell"/>
</dbReference>
<dbReference type="Pfam" id="PF00560">
    <property type="entry name" value="LRR_1"/>
    <property type="match status" value="6"/>
</dbReference>
<evidence type="ECO:0000256" key="2">
    <source>
        <dbReference type="ARBA" id="ARBA00004479"/>
    </source>
</evidence>
<evidence type="ECO:0000256" key="23">
    <source>
        <dbReference type="PROSITE-ProRule" id="PRU10141"/>
    </source>
</evidence>
<keyword evidence="20" id="KW-0325">Glycoprotein</keyword>
<comment type="catalytic activity">
    <reaction evidence="21">
        <text>L-threonyl-[protein] + ATP = O-phospho-L-threonyl-[protein] + ADP + H(+)</text>
        <dbReference type="Rhea" id="RHEA:46608"/>
        <dbReference type="Rhea" id="RHEA-COMP:11060"/>
        <dbReference type="Rhea" id="RHEA-COMP:11605"/>
        <dbReference type="ChEBI" id="CHEBI:15378"/>
        <dbReference type="ChEBI" id="CHEBI:30013"/>
        <dbReference type="ChEBI" id="CHEBI:30616"/>
        <dbReference type="ChEBI" id="CHEBI:61977"/>
        <dbReference type="ChEBI" id="CHEBI:456216"/>
        <dbReference type="EC" id="2.7.11.1"/>
    </reaction>
</comment>
<evidence type="ECO:0000256" key="14">
    <source>
        <dbReference type="ARBA" id="ARBA00022741"/>
    </source>
</evidence>
<keyword evidence="12 25" id="KW-0732">Signal</keyword>
<keyword evidence="8" id="KW-0597">Phosphoprotein</keyword>
<dbReference type="InterPro" id="IPR008271">
    <property type="entry name" value="Ser/Thr_kinase_AS"/>
</dbReference>
<dbReference type="Gene3D" id="3.80.10.10">
    <property type="entry name" value="Ribonuclease Inhibitor"/>
    <property type="match status" value="4"/>
</dbReference>
<keyword evidence="14 23" id="KW-0547">Nucleotide-binding</keyword>
<gene>
    <name evidence="27" type="ORF">CUMW_170260</name>
</gene>
<dbReference type="FunFam" id="3.80.10.10:FF:000101">
    <property type="entry name" value="LRR receptor-like serine/threonine-protein kinase ERECTA"/>
    <property type="match status" value="1"/>
</dbReference>
<keyword evidence="13" id="KW-0677">Repeat</keyword>
<dbReference type="GO" id="GO:0004674">
    <property type="term" value="F:protein serine/threonine kinase activity"/>
    <property type="evidence" value="ECO:0007669"/>
    <property type="project" value="UniProtKB-KW"/>
</dbReference>
<feature type="binding site" evidence="23">
    <location>
        <position position="713"/>
    </location>
    <ligand>
        <name>ATP</name>
        <dbReference type="ChEBI" id="CHEBI:30616"/>
    </ligand>
</feature>
<dbReference type="SMART" id="SM00369">
    <property type="entry name" value="LRR_TYP"/>
    <property type="match status" value="11"/>
</dbReference>
<dbReference type="FunFam" id="3.80.10.10:FF:000111">
    <property type="entry name" value="LRR receptor-like serine/threonine-protein kinase ERECTA"/>
    <property type="match status" value="1"/>
</dbReference>
<keyword evidence="10" id="KW-0808">Transferase</keyword>
<keyword evidence="7" id="KW-0723">Serine/threonine-protein kinase</keyword>
<evidence type="ECO:0000313" key="27">
    <source>
        <dbReference type="EMBL" id="GAY56233.1"/>
    </source>
</evidence>
<dbReference type="Pfam" id="PF08263">
    <property type="entry name" value="LRRNT_2"/>
    <property type="match status" value="1"/>
</dbReference>
<dbReference type="InterPro" id="IPR011009">
    <property type="entry name" value="Kinase-like_dom_sf"/>
</dbReference>
<dbReference type="SMART" id="SM00365">
    <property type="entry name" value="LRR_SD22"/>
    <property type="match status" value="6"/>
</dbReference>
<keyword evidence="18 24" id="KW-0472">Membrane</keyword>
<evidence type="ECO:0000256" key="11">
    <source>
        <dbReference type="ARBA" id="ARBA00022692"/>
    </source>
</evidence>
<comment type="catalytic activity">
    <reaction evidence="22">
        <text>L-seryl-[protein] + ATP = O-phospho-L-seryl-[protein] + ADP + H(+)</text>
        <dbReference type="Rhea" id="RHEA:17989"/>
        <dbReference type="Rhea" id="RHEA-COMP:9863"/>
        <dbReference type="Rhea" id="RHEA-COMP:11604"/>
        <dbReference type="ChEBI" id="CHEBI:15378"/>
        <dbReference type="ChEBI" id="CHEBI:29999"/>
        <dbReference type="ChEBI" id="CHEBI:30616"/>
        <dbReference type="ChEBI" id="CHEBI:83421"/>
        <dbReference type="ChEBI" id="CHEBI:456216"/>
        <dbReference type="EC" id="2.7.11.1"/>
    </reaction>
</comment>
<keyword evidence="19" id="KW-0675">Receptor</keyword>
<dbReference type="InterPro" id="IPR017441">
    <property type="entry name" value="Protein_kinase_ATP_BS"/>
</dbReference>
<keyword evidence="28" id="KW-1185">Reference proteome</keyword>
<feature type="signal peptide" evidence="25">
    <location>
        <begin position="1"/>
        <end position="23"/>
    </location>
</feature>
<sequence>MGRSDPDLFVLYLILFSVIVAAAANISRDQDALLSVKAHIINDNPSNILAQNWTSNTSVCSWMGITCDIYGNRVTSLTIPDLGLTGTIPSYLGNLSSLQTLVLSHNWFSGTIPKEIGNLTKLKELRLRYNKLQGEIPEELGNLAELEVLVLNNNLLTGTIPASIFNLSSISTGLDFSNNSLTGSFPDDMCEGLPRLKGLYVSYNQFKGPIPNNLWHCKGLSSASLSFNQFTGRLPRDLGNLTRLKSLYLGFNNLIGEIPQEIGNLRNLEILGIDQSNLVGFVPDTILNISTLKILSLFNNTFSGNLPSSKNLIGLPNLELLNLGLNNFSGSIPKAWVTTQLLDIFNLRVDELLFCFGKLQEFKKIGSLINLTTLGLGDNNLSGSLPMTLGRLKKLQGLYLQNNKFEGPIPQEFCHFSRLYEVDMNGNKLSGSIPSCLGDLNSLRILSLSSNELTSIIPSTFWNLEDILSFDFSSNSLNGSLPLEIGNLKAMVNIDLSWNRLSGNIPSTIVGLKNLQRLSLKHNKLQGPIPESFGELVSLEFLDLSNNNLSGVIPTSLEKLLYLKILNLSFNKLVGEIPRGGDFANFSAESFIGNDLLCGSPHLQVPLCRSSPHKKSRKKVILLGVVLPLSTVFIVAVILALTFGLITKCRKRRSTEVSHIKADMSPQVMWRRYSHDELLRATDQFSEKNLIGIGSYGSVYKGRFPDGIEVAIKVFHLQREGALNSFDAECEILKTIRHRNLVKTISSCTNHNFKALVLEYMPNGSLEDCLYASNFNLDIFQRLGIMIDVASALEYLHFGHSNPIVHCDIKPSNVLLDDNMVAHLSDFGIAKLLSEEDSMKQTRTLATIGYMAPEYGREGQVSIKGDVYSYGIMLMEVFTGMKPTNEFFTGEMSIKRWVNDSLPAVINIMDANLLSEDEEHANVAKQSCASSVLSLAMECTSESPENRVNTKEIISRLIKIRDLLFANIEMV</sequence>
<dbReference type="SUPFAM" id="SSF56112">
    <property type="entry name" value="Protein kinase-like (PK-like)"/>
    <property type="match status" value="1"/>
</dbReference>
<dbReference type="Pfam" id="PF13855">
    <property type="entry name" value="LRR_8"/>
    <property type="match status" value="2"/>
</dbReference>
<reference evidence="27 28" key="1">
    <citation type="journal article" date="2017" name="Front. Genet.">
        <title>Draft sequencing of the heterozygous diploid genome of Satsuma (Citrus unshiu Marc.) using a hybrid assembly approach.</title>
        <authorList>
            <person name="Shimizu T."/>
            <person name="Tanizawa Y."/>
            <person name="Mochizuki T."/>
            <person name="Nagasaki H."/>
            <person name="Yoshioka T."/>
            <person name="Toyoda A."/>
            <person name="Fujiyama A."/>
            <person name="Kaminuma E."/>
            <person name="Nakamura Y."/>
        </authorList>
    </citation>
    <scope>NUCLEOTIDE SEQUENCE [LARGE SCALE GENOMIC DNA]</scope>
    <source>
        <strain evidence="28">cv. Miyagawa wase</strain>
    </source>
</reference>
<dbReference type="InterPro" id="IPR013210">
    <property type="entry name" value="LRR_N_plant-typ"/>
</dbReference>
<evidence type="ECO:0000256" key="18">
    <source>
        <dbReference type="ARBA" id="ARBA00023136"/>
    </source>
</evidence>
<accession>A0A2H5PV50</accession>
<evidence type="ECO:0000256" key="20">
    <source>
        <dbReference type="ARBA" id="ARBA00023180"/>
    </source>
</evidence>
<evidence type="ECO:0000256" key="1">
    <source>
        <dbReference type="ARBA" id="ARBA00004162"/>
    </source>
</evidence>
<evidence type="ECO:0000256" key="22">
    <source>
        <dbReference type="ARBA" id="ARBA00048679"/>
    </source>
</evidence>
<dbReference type="InterPro" id="IPR003591">
    <property type="entry name" value="Leu-rich_rpt_typical-subtyp"/>
</dbReference>
<keyword evidence="11 24" id="KW-0812">Transmembrane</keyword>